<comment type="caution">
    <text evidence="2">The sequence shown here is derived from an EMBL/GenBank/DDBJ whole genome shotgun (WGS) entry which is preliminary data.</text>
</comment>
<evidence type="ECO:0008006" key="6">
    <source>
        <dbReference type="Google" id="ProtNLM"/>
    </source>
</evidence>
<name>A0AAN4UNU2_9RHOB</name>
<feature type="region of interest" description="Disordered" evidence="1">
    <location>
        <begin position="300"/>
        <end position="336"/>
    </location>
</feature>
<keyword evidence="4" id="KW-1185">Reference proteome</keyword>
<dbReference type="EMBL" id="BNAB01000002">
    <property type="protein sequence ID" value="GHD99457.1"/>
    <property type="molecule type" value="Genomic_DNA"/>
</dbReference>
<protein>
    <recommendedName>
        <fullName evidence="6">Sulfotransferase family protein</fullName>
    </recommendedName>
</protein>
<dbReference type="AlphaFoldDB" id="A0AAN4UNU2"/>
<dbReference type="InterPro" id="IPR027417">
    <property type="entry name" value="P-loop_NTPase"/>
</dbReference>
<dbReference type="EMBL" id="FNOB01000002">
    <property type="protein sequence ID" value="SDW25329.1"/>
    <property type="molecule type" value="Genomic_DNA"/>
</dbReference>
<dbReference type="Proteomes" id="UP000634647">
    <property type="component" value="Unassembled WGS sequence"/>
</dbReference>
<sequence>MDLVLLLGAHRTGSTALERVLARNEGALGEAGLTFWPQAELRRDPAFNDAFALTRRAARKPAASKALEGLRARLAAQWQGAAEQGMRGVLLSEENMLGHMAANLRRGAFYPRAAARLRAYAALLPAAPRRIGLGIRSYADYWISAYRYSLPRHDLAEFSLLRSALTAQKRGWCDLVTDIATVFPEAELLVWPQEALGTALPAVAARLTGYPTEAPALTVPARRINAAPQAGDAALIHDLRRDTPGLKGAELEAALASLRAARTQATDTQDQEFTALQRRGFAHRYAEDLAEMADGHAGAQLIASPPPAAPGDDAGSELDAAAARGMAWPVDERDAR</sequence>
<gene>
    <name evidence="2" type="ORF">GCM10008024_06910</name>
    <name evidence="3" type="ORF">SAMN05444006_102185</name>
</gene>
<evidence type="ECO:0000313" key="4">
    <source>
        <dbReference type="Proteomes" id="UP000199541"/>
    </source>
</evidence>
<dbReference type="Proteomes" id="UP000199541">
    <property type="component" value="Unassembled WGS sequence"/>
</dbReference>
<dbReference type="RefSeq" id="WP_035841192.1">
    <property type="nucleotide sequence ID" value="NZ_BNAB01000002.1"/>
</dbReference>
<evidence type="ECO:0000256" key="1">
    <source>
        <dbReference type="SAM" id="MobiDB-lite"/>
    </source>
</evidence>
<evidence type="ECO:0000313" key="2">
    <source>
        <dbReference type="EMBL" id="GHD99457.1"/>
    </source>
</evidence>
<reference evidence="2" key="1">
    <citation type="journal article" date="2014" name="Int. J. Syst. Evol. Microbiol.">
        <title>Complete genome sequence of Corynebacterium casei LMG S-19264T (=DSM 44701T), isolated from a smear-ripened cheese.</title>
        <authorList>
            <consortium name="US DOE Joint Genome Institute (JGI-PGF)"/>
            <person name="Walter F."/>
            <person name="Albersmeier A."/>
            <person name="Kalinowski J."/>
            <person name="Ruckert C."/>
        </authorList>
    </citation>
    <scope>NUCLEOTIDE SEQUENCE</scope>
    <source>
        <strain evidence="2">CGMCC 1.10859</strain>
    </source>
</reference>
<evidence type="ECO:0000313" key="3">
    <source>
        <dbReference type="EMBL" id="SDW25329.1"/>
    </source>
</evidence>
<proteinExistence type="predicted"/>
<dbReference type="SUPFAM" id="SSF52540">
    <property type="entry name" value="P-loop containing nucleoside triphosphate hydrolases"/>
    <property type="match status" value="1"/>
</dbReference>
<reference evidence="2" key="3">
    <citation type="submission" date="2023-06" db="EMBL/GenBank/DDBJ databases">
        <authorList>
            <person name="Sun Q."/>
            <person name="Zhou Y."/>
        </authorList>
    </citation>
    <scope>NUCLEOTIDE SEQUENCE</scope>
    <source>
        <strain evidence="2">CGMCC 1.10859</strain>
    </source>
</reference>
<reference evidence="3 4" key="2">
    <citation type="submission" date="2016-10" db="EMBL/GenBank/DDBJ databases">
        <authorList>
            <person name="Varghese N."/>
            <person name="Submissions S."/>
        </authorList>
    </citation>
    <scope>NUCLEOTIDE SEQUENCE [LARGE SCALE GENOMIC DNA]</scope>
    <source>
        <strain evidence="3 4">DSM 24802</strain>
    </source>
</reference>
<organism evidence="2 5">
    <name type="scientific">Allgaiera indica</name>
    <dbReference type="NCBI Taxonomy" id="765699"/>
    <lineage>
        <taxon>Bacteria</taxon>
        <taxon>Pseudomonadati</taxon>
        <taxon>Pseudomonadota</taxon>
        <taxon>Alphaproteobacteria</taxon>
        <taxon>Rhodobacterales</taxon>
        <taxon>Paracoccaceae</taxon>
        <taxon>Allgaiera</taxon>
    </lineage>
</organism>
<evidence type="ECO:0000313" key="5">
    <source>
        <dbReference type="Proteomes" id="UP000634647"/>
    </source>
</evidence>
<accession>A0AAN4UNU2</accession>